<proteinExistence type="predicted"/>
<dbReference type="AlphaFoldDB" id="A0A2H3E0U1"/>
<evidence type="ECO:0008006" key="3">
    <source>
        <dbReference type="Google" id="ProtNLM"/>
    </source>
</evidence>
<dbReference type="Proteomes" id="UP000217790">
    <property type="component" value="Unassembled WGS sequence"/>
</dbReference>
<evidence type="ECO:0000313" key="1">
    <source>
        <dbReference type="EMBL" id="PBK99930.1"/>
    </source>
</evidence>
<dbReference type="OrthoDB" id="5987198at2759"/>
<evidence type="ECO:0000313" key="2">
    <source>
        <dbReference type="Proteomes" id="UP000217790"/>
    </source>
</evidence>
<sequence length="65" mass="7576">MMDPTKMYPKGFLPERPFMKVNCSGFVSPSCTHAMVKENPSERPTIDDVVIRFDTLRKSLSRWRL</sequence>
<dbReference type="EMBL" id="KZ293647">
    <property type="protein sequence ID" value="PBK99930.1"/>
    <property type="molecule type" value="Genomic_DNA"/>
</dbReference>
<organism evidence="1 2">
    <name type="scientific">Armillaria gallica</name>
    <name type="common">Bulbous honey fungus</name>
    <name type="synonym">Armillaria bulbosa</name>
    <dbReference type="NCBI Taxonomy" id="47427"/>
    <lineage>
        <taxon>Eukaryota</taxon>
        <taxon>Fungi</taxon>
        <taxon>Dikarya</taxon>
        <taxon>Basidiomycota</taxon>
        <taxon>Agaricomycotina</taxon>
        <taxon>Agaricomycetes</taxon>
        <taxon>Agaricomycetidae</taxon>
        <taxon>Agaricales</taxon>
        <taxon>Marasmiineae</taxon>
        <taxon>Physalacriaceae</taxon>
        <taxon>Armillaria</taxon>
    </lineage>
</organism>
<dbReference type="InParanoid" id="A0A2H3E0U1"/>
<name>A0A2H3E0U1_ARMGA</name>
<reference evidence="2" key="1">
    <citation type="journal article" date="2017" name="Nat. Ecol. Evol.">
        <title>Genome expansion and lineage-specific genetic innovations in the forest pathogenic fungi Armillaria.</title>
        <authorList>
            <person name="Sipos G."/>
            <person name="Prasanna A.N."/>
            <person name="Walter M.C."/>
            <person name="O'Connor E."/>
            <person name="Balint B."/>
            <person name="Krizsan K."/>
            <person name="Kiss B."/>
            <person name="Hess J."/>
            <person name="Varga T."/>
            <person name="Slot J."/>
            <person name="Riley R."/>
            <person name="Boka B."/>
            <person name="Rigling D."/>
            <person name="Barry K."/>
            <person name="Lee J."/>
            <person name="Mihaltcheva S."/>
            <person name="LaButti K."/>
            <person name="Lipzen A."/>
            <person name="Waldron R."/>
            <person name="Moloney N.M."/>
            <person name="Sperisen C."/>
            <person name="Kredics L."/>
            <person name="Vagvoelgyi C."/>
            <person name="Patrignani A."/>
            <person name="Fitzpatrick D."/>
            <person name="Nagy I."/>
            <person name="Doyle S."/>
            <person name="Anderson J.B."/>
            <person name="Grigoriev I.V."/>
            <person name="Gueldener U."/>
            <person name="Muensterkoetter M."/>
            <person name="Nagy L.G."/>
        </authorList>
    </citation>
    <scope>NUCLEOTIDE SEQUENCE [LARGE SCALE GENOMIC DNA]</scope>
    <source>
        <strain evidence="2">Ar21-2</strain>
    </source>
</reference>
<keyword evidence="2" id="KW-1185">Reference proteome</keyword>
<accession>A0A2H3E0U1</accession>
<protein>
    <recommendedName>
        <fullName evidence="3">Protein kinase domain-containing protein</fullName>
    </recommendedName>
</protein>
<gene>
    <name evidence="1" type="ORF">ARMGADRAFT_1008421</name>
</gene>